<gene>
    <name evidence="1" type="ORF">AQPW35_40310</name>
</gene>
<proteinExistence type="predicted"/>
<reference evidence="2" key="1">
    <citation type="submission" date="2019-03" db="EMBL/GenBank/DDBJ databases">
        <title>Aquabacterium pictum sp.nov., the first bacteriochlorophyll a-containing freshwater bacterium in the genus Aquabacterium of the class Betaproteobacteria.</title>
        <authorList>
            <person name="Hirose S."/>
            <person name="Tank M."/>
            <person name="Hara E."/>
            <person name="Tamaki H."/>
            <person name="Takaichi S."/>
            <person name="Haruta S."/>
            <person name="Hanada S."/>
        </authorList>
    </citation>
    <scope>NUCLEOTIDE SEQUENCE [LARGE SCALE GENOMIC DNA]</scope>
    <source>
        <strain evidence="2">W35</strain>
    </source>
</reference>
<dbReference type="Gene3D" id="2.60.120.1110">
    <property type="match status" value="1"/>
</dbReference>
<comment type="caution">
    <text evidence="1">The sequence shown here is derived from an EMBL/GenBank/DDBJ whole genome shotgun (WGS) entry which is preliminary data.</text>
</comment>
<dbReference type="RefSeq" id="WP_137734664.1">
    <property type="nucleotide sequence ID" value="NZ_BJCL01000012.1"/>
</dbReference>
<dbReference type="AlphaFoldDB" id="A0A480AVK9"/>
<organism evidence="1 2">
    <name type="scientific">Pseudaquabacterium pictum</name>
    <dbReference type="NCBI Taxonomy" id="2315236"/>
    <lineage>
        <taxon>Bacteria</taxon>
        <taxon>Pseudomonadati</taxon>
        <taxon>Pseudomonadota</taxon>
        <taxon>Betaproteobacteria</taxon>
        <taxon>Burkholderiales</taxon>
        <taxon>Sphaerotilaceae</taxon>
        <taxon>Pseudaquabacterium</taxon>
    </lineage>
</organism>
<keyword evidence="2" id="KW-1185">Reference proteome</keyword>
<dbReference type="OrthoDB" id="9157018at2"/>
<protein>
    <submittedName>
        <fullName evidence="1">Uncharacterized protein</fullName>
    </submittedName>
</protein>
<dbReference type="EMBL" id="BJCL01000012">
    <property type="protein sequence ID" value="GCL64950.1"/>
    <property type="molecule type" value="Genomic_DNA"/>
</dbReference>
<evidence type="ECO:0000313" key="1">
    <source>
        <dbReference type="EMBL" id="GCL64950.1"/>
    </source>
</evidence>
<dbReference type="InterPro" id="IPR048922">
    <property type="entry name" value="Bbp16"/>
</dbReference>
<dbReference type="Proteomes" id="UP000301751">
    <property type="component" value="Unassembled WGS sequence"/>
</dbReference>
<accession>A0A480AVK9</accession>
<name>A0A480AVK9_9BURK</name>
<sequence>MILDQHSELGTAVALNTGAAGTYNLGDVIDTQGQQIGAGNSTRALPGAYLVVLVSTTATSGGAATAQFRLVSDSTSTPSTSTPTVHASSGPLALAALTAGRRVFCISCEDLQGAKRYLGLQQITAGAAFTGGAVSIFFTSDPSAWRATADNVL</sequence>
<evidence type="ECO:0000313" key="2">
    <source>
        <dbReference type="Proteomes" id="UP000301751"/>
    </source>
</evidence>
<dbReference type="Pfam" id="PF21190">
    <property type="entry name" value="Bbp16"/>
    <property type="match status" value="1"/>
</dbReference>